<comment type="caution">
    <text evidence="1">The sequence shown here is derived from an EMBL/GenBank/DDBJ whole genome shotgun (WGS) entry which is preliminary data.</text>
</comment>
<dbReference type="EMBL" id="JBJQND010000014">
    <property type="protein sequence ID" value="KAL3854447.1"/>
    <property type="molecule type" value="Genomic_DNA"/>
</dbReference>
<organism evidence="1 2">
    <name type="scientific">Sinanodonta woodiana</name>
    <name type="common">Chinese pond mussel</name>
    <name type="synonym">Anodonta woodiana</name>
    <dbReference type="NCBI Taxonomy" id="1069815"/>
    <lineage>
        <taxon>Eukaryota</taxon>
        <taxon>Metazoa</taxon>
        <taxon>Spiralia</taxon>
        <taxon>Lophotrochozoa</taxon>
        <taxon>Mollusca</taxon>
        <taxon>Bivalvia</taxon>
        <taxon>Autobranchia</taxon>
        <taxon>Heteroconchia</taxon>
        <taxon>Palaeoheterodonta</taxon>
        <taxon>Unionida</taxon>
        <taxon>Unionoidea</taxon>
        <taxon>Unionidae</taxon>
        <taxon>Unioninae</taxon>
        <taxon>Sinanodonta</taxon>
    </lineage>
</organism>
<evidence type="ECO:0000313" key="1">
    <source>
        <dbReference type="EMBL" id="KAL3854447.1"/>
    </source>
</evidence>
<evidence type="ECO:0000313" key="2">
    <source>
        <dbReference type="Proteomes" id="UP001634394"/>
    </source>
</evidence>
<sequence length="189" mass="19705">MSVVEVTLVNLALVGLIPGVYVTLAVTVDITAVVDSELVMAVLIGVDRITTIDKVSVVGGELFIGAVASVDVSPIVNVAAFADMDLFTGTVLTVVNTLDVNAFVIFGDARVVPNAVLSIVVVVLDVAEVPDRKLGMMFVTIFLEVIKLAVDGVLIVDVGNFTDVVIADVTIPSVVVILDMNEVLVEVGV</sequence>
<keyword evidence="2" id="KW-1185">Reference proteome</keyword>
<dbReference type="Proteomes" id="UP001634394">
    <property type="component" value="Unassembled WGS sequence"/>
</dbReference>
<dbReference type="AlphaFoldDB" id="A0ABD3UYC5"/>
<reference evidence="1 2" key="1">
    <citation type="submission" date="2024-11" db="EMBL/GenBank/DDBJ databases">
        <title>Chromosome-level genome assembly of the freshwater bivalve Anodonta woodiana.</title>
        <authorList>
            <person name="Chen X."/>
        </authorList>
    </citation>
    <scope>NUCLEOTIDE SEQUENCE [LARGE SCALE GENOMIC DNA]</scope>
    <source>
        <strain evidence="1">MN2024</strain>
        <tissue evidence="1">Gills</tissue>
    </source>
</reference>
<name>A0ABD3UYC5_SINWO</name>
<gene>
    <name evidence="1" type="ORF">ACJMK2_013715</name>
</gene>
<proteinExistence type="predicted"/>
<protein>
    <submittedName>
        <fullName evidence="1">Uncharacterized protein</fullName>
    </submittedName>
</protein>
<accession>A0ABD3UYC5</accession>